<keyword evidence="3" id="KW-0333">Golgi apparatus</keyword>
<dbReference type="EMBL" id="LT635757">
    <property type="protein sequence ID" value="SGZ48978.1"/>
    <property type="molecule type" value="Genomic_DNA"/>
</dbReference>
<feature type="compositionally biased region" description="Polar residues" evidence="5">
    <location>
        <begin position="348"/>
        <end position="363"/>
    </location>
</feature>
<dbReference type="STRING" id="45354.A0A1L0FWM0"/>
<evidence type="ECO:0000256" key="3">
    <source>
        <dbReference type="ARBA" id="ARBA00023034"/>
    </source>
</evidence>
<sequence length="549" mass="59548">MFSFAKKLVDRLEGNIPSLADETYFKGLLHANNNGYALRVLHVQSHSIGRLAGLEAWFDYIVRINNHDLPMKYSMASTPTYGINDDGSISYGGRTVDARAGEIDYDNLAQELAAIATSANKTVTLDVWSAKGGILRQVNLPIDLYTYVANKQHDQVQEIFHDKFKQLGITVQSQHINTATYVWRVLNTHPNSPAFQAQLIPYLDYVIGCDSAFPTDHNGKGLLLQGGEKLLSRTIMDHYNQHFAILGEDNVPITLYVYNHDYDILRPVTVHLSKSWAVGSNRGILGCDVGYGLLHRIPEVVGKFDAKETIDDVLFESKSDYSYKFDERAPGTTNKSFTPSVPLSNPASALVSTTASKPASTSGSLPHVPVSNHVSVPPSLANLMGMVAFEPDLDHTKLSASQAHFPPSRNAEVRTPLIADFLATPPVSTPPVSTPPVSTPPVSTPPVEASPIGASNVPLHQTPLAPIQNATFTSASTPPHSAAPRVGVPPSIAPPKIHRKKKHFAASGLGNLTDFMNEELTKSKNSDVKYPNSDTANVPPPPPPPKSAR</sequence>
<evidence type="ECO:0000256" key="1">
    <source>
        <dbReference type="ARBA" id="ARBA00004394"/>
    </source>
</evidence>
<dbReference type="Pfam" id="PF04495">
    <property type="entry name" value="GRASP55_65"/>
    <property type="match status" value="1"/>
</dbReference>
<feature type="domain" description="PDZ GRASP-type" evidence="6">
    <location>
        <begin position="181"/>
        <end position="294"/>
    </location>
</feature>
<reference evidence="7 8" key="1">
    <citation type="submission" date="2016-10" db="EMBL/GenBank/DDBJ databases">
        <authorList>
            <person name="de Groot N.N."/>
        </authorList>
    </citation>
    <scope>NUCLEOTIDE SEQUENCE [LARGE SCALE GENOMIC DNA]</scope>
    <source>
        <strain evidence="7 8">CBS 141442</strain>
    </source>
</reference>
<comment type="subcellular location">
    <subcellularLocation>
        <location evidence="1">Golgi apparatus membrane</location>
    </subcellularLocation>
</comment>
<feature type="region of interest" description="Disordered" evidence="5">
    <location>
        <begin position="348"/>
        <end position="371"/>
    </location>
</feature>
<dbReference type="PANTHER" id="PTHR12893:SF0">
    <property type="entry name" value="GRASP65"/>
    <property type="match status" value="1"/>
</dbReference>
<evidence type="ECO:0000256" key="4">
    <source>
        <dbReference type="ARBA" id="ARBA00023136"/>
    </source>
</evidence>
<proteinExistence type="predicted"/>
<evidence type="ECO:0000313" key="7">
    <source>
        <dbReference type="EMBL" id="SGZ48978.1"/>
    </source>
</evidence>
<keyword evidence="2" id="KW-0677">Repeat</keyword>
<dbReference type="Gene3D" id="2.30.42.10">
    <property type="match status" value="2"/>
</dbReference>
<dbReference type="OrthoDB" id="3318at2759"/>
<organism evidence="7 8">
    <name type="scientific">Sungouiella intermedia</name>
    <dbReference type="NCBI Taxonomy" id="45354"/>
    <lineage>
        <taxon>Eukaryota</taxon>
        <taxon>Fungi</taxon>
        <taxon>Dikarya</taxon>
        <taxon>Ascomycota</taxon>
        <taxon>Saccharomycotina</taxon>
        <taxon>Pichiomycetes</taxon>
        <taxon>Metschnikowiaceae</taxon>
        <taxon>Sungouiella</taxon>
    </lineage>
</organism>
<dbReference type="InterPro" id="IPR007583">
    <property type="entry name" value="GRASP55_65"/>
</dbReference>
<dbReference type="InterPro" id="IPR024958">
    <property type="entry name" value="GRASP_PDZ"/>
</dbReference>
<keyword evidence="8" id="KW-1185">Reference proteome</keyword>
<keyword evidence="4" id="KW-0472">Membrane</keyword>
<evidence type="ECO:0000256" key="5">
    <source>
        <dbReference type="SAM" id="MobiDB-lite"/>
    </source>
</evidence>
<feature type="region of interest" description="Disordered" evidence="5">
    <location>
        <begin position="426"/>
        <end position="448"/>
    </location>
</feature>
<evidence type="ECO:0000259" key="6">
    <source>
        <dbReference type="PROSITE" id="PS51865"/>
    </source>
</evidence>
<evidence type="ECO:0000256" key="2">
    <source>
        <dbReference type="ARBA" id="ARBA00022737"/>
    </source>
</evidence>
<dbReference type="PANTHER" id="PTHR12893">
    <property type="entry name" value="GOLGI REASSEMBLY STACKING PROTEIN GRASP"/>
    <property type="match status" value="1"/>
</dbReference>
<dbReference type="PROSITE" id="PS51865">
    <property type="entry name" value="PDZ_GRASP"/>
    <property type="match status" value="1"/>
</dbReference>
<feature type="region of interest" description="Disordered" evidence="5">
    <location>
        <begin position="517"/>
        <end position="549"/>
    </location>
</feature>
<dbReference type="GO" id="GO:0007030">
    <property type="term" value="P:Golgi organization"/>
    <property type="evidence" value="ECO:0007669"/>
    <property type="project" value="TreeGrafter"/>
</dbReference>
<dbReference type="GO" id="GO:0000139">
    <property type="term" value="C:Golgi membrane"/>
    <property type="evidence" value="ECO:0007669"/>
    <property type="project" value="UniProtKB-SubCell"/>
</dbReference>
<dbReference type="AlphaFoldDB" id="A0A1L0FWM0"/>
<feature type="compositionally biased region" description="Pro residues" evidence="5">
    <location>
        <begin position="427"/>
        <end position="444"/>
    </location>
</feature>
<dbReference type="Proteomes" id="UP000182334">
    <property type="component" value="Chromosome II"/>
</dbReference>
<accession>A0A1L0FWM0</accession>
<feature type="compositionally biased region" description="Pro residues" evidence="5">
    <location>
        <begin position="538"/>
        <end position="549"/>
    </location>
</feature>
<name>A0A1L0FWM0_9ASCO</name>
<dbReference type="InterPro" id="IPR036034">
    <property type="entry name" value="PDZ_sf"/>
</dbReference>
<evidence type="ECO:0000313" key="8">
    <source>
        <dbReference type="Proteomes" id="UP000182334"/>
    </source>
</evidence>
<gene>
    <name evidence="7" type="ORF">SAMEA4029010_CIC11G00000001228</name>
</gene>
<protein>
    <submittedName>
        <fullName evidence="7">CIC11C00000001228</fullName>
    </submittedName>
</protein>